<name>A0A1C7PC46_9BACT</name>
<sequence length="163" mass="17007">MYVGTVDMVYPDKHFALIRVISPMPDPGTTLISHAPEGFKVRAGNLVVSEERLDPLRIPADIRSGTVMVGDYVYAYRPLSEPKIEEPKAPAASGAATEGDPGAEAAPISTPEAVTPAVRTDVPAWQSETEGGAGGSIPSDSVPAPDVIPDSEGTEMLPVVSGR</sequence>
<evidence type="ECO:0000313" key="2">
    <source>
        <dbReference type="EMBL" id="SEH94994.1"/>
    </source>
</evidence>
<proteinExistence type="predicted"/>
<dbReference type="EMBL" id="LT629973">
    <property type="protein sequence ID" value="SEH94994.1"/>
    <property type="molecule type" value="Genomic_DNA"/>
</dbReference>
<accession>A0A1C7PC46</accession>
<dbReference type="AlphaFoldDB" id="A0A1C7PC46"/>
<dbReference type="KEGG" id="agl:PYTT_2004"/>
<keyword evidence="3" id="KW-1185">Reference proteome</keyword>
<dbReference type="Proteomes" id="UP000176204">
    <property type="component" value="Chromosome I"/>
</dbReference>
<evidence type="ECO:0000256" key="1">
    <source>
        <dbReference type="SAM" id="MobiDB-lite"/>
    </source>
</evidence>
<gene>
    <name evidence="2" type="ORF">PYTT_2004</name>
</gene>
<evidence type="ECO:0000313" key="3">
    <source>
        <dbReference type="Proteomes" id="UP000176204"/>
    </source>
</evidence>
<feature type="region of interest" description="Disordered" evidence="1">
    <location>
        <begin position="83"/>
        <end position="163"/>
    </location>
</feature>
<reference evidence="3" key="1">
    <citation type="submission" date="2016-09" db="EMBL/GenBank/DDBJ databases">
        <authorList>
            <person name="Koehorst J."/>
        </authorList>
    </citation>
    <scope>NUCLEOTIDE SEQUENCE [LARGE SCALE GENOMIC DNA]</scope>
</reference>
<protein>
    <submittedName>
        <fullName evidence="2">Uncharacterized protein</fullName>
    </submittedName>
</protein>
<organism evidence="2 3">
    <name type="scientific">Akkermansia glycaniphila</name>
    <dbReference type="NCBI Taxonomy" id="1679444"/>
    <lineage>
        <taxon>Bacteria</taxon>
        <taxon>Pseudomonadati</taxon>
        <taxon>Verrucomicrobiota</taxon>
        <taxon>Verrucomicrobiia</taxon>
        <taxon>Verrucomicrobiales</taxon>
        <taxon>Akkermansiaceae</taxon>
        <taxon>Akkermansia</taxon>
    </lineage>
</organism>